<evidence type="ECO:0000259" key="1">
    <source>
        <dbReference type="Pfam" id="PF10105"/>
    </source>
</evidence>
<keyword evidence="3" id="KW-1185">Reference proteome</keyword>
<sequence>MADLRIFRLRVTFCKQGRLALLSHLEVARALERAVRRAGLPFAISQGFSPHMKIAFGAALPVGVGGLREIFDLQLTRYVSPEQALEALQAASAPDLMVKECHYIEPGAPAASVAYPVSTYRALLSCTPEHLPLVDEVTVVRKKKEKTLRVSDFVVGDFDLAGAVVTFSLEAKPTGSLRPDVLLRACMDAYNVLDAGGEPPVSFTPIANTSYEPVNFAEAAAADCEPCVSGDALHVVSLTRIDQRA</sequence>
<dbReference type="RefSeq" id="WP_283832379.1">
    <property type="nucleotide sequence ID" value="NZ_JASJEU010000019.1"/>
</dbReference>
<dbReference type="Pfam" id="PF10105">
    <property type="entry name" value="DUF2344"/>
    <property type="match status" value="1"/>
</dbReference>
<dbReference type="EMBL" id="JASJEU010000019">
    <property type="protein sequence ID" value="MDJ1651036.1"/>
    <property type="molecule type" value="Genomic_DNA"/>
</dbReference>
<dbReference type="InterPro" id="IPR018768">
    <property type="entry name" value="DUF2344"/>
</dbReference>
<evidence type="ECO:0000313" key="3">
    <source>
        <dbReference type="Proteomes" id="UP001232750"/>
    </source>
</evidence>
<organism evidence="2 3">
    <name type="scientific">Gordonibacter faecis</name>
    <dbReference type="NCBI Taxonomy" id="3047475"/>
    <lineage>
        <taxon>Bacteria</taxon>
        <taxon>Bacillati</taxon>
        <taxon>Actinomycetota</taxon>
        <taxon>Coriobacteriia</taxon>
        <taxon>Eggerthellales</taxon>
        <taxon>Eggerthellaceae</taxon>
        <taxon>Gordonibacter</taxon>
    </lineage>
</organism>
<dbReference type="NCBIfam" id="TIGR03936">
    <property type="entry name" value="sam_1_link_chp"/>
    <property type="match status" value="1"/>
</dbReference>
<feature type="domain" description="DUF2344" evidence="1">
    <location>
        <begin position="8"/>
        <end position="146"/>
    </location>
</feature>
<name>A0ABT7DNC4_9ACTN</name>
<dbReference type="Proteomes" id="UP001232750">
    <property type="component" value="Unassembled WGS sequence"/>
</dbReference>
<comment type="caution">
    <text evidence="2">The sequence shown here is derived from an EMBL/GenBank/DDBJ whole genome shotgun (WGS) entry which is preliminary data.</text>
</comment>
<protein>
    <submittedName>
        <fullName evidence="2">TIGR03936 family radical SAM-associated protein</fullName>
    </submittedName>
</protein>
<gene>
    <name evidence="2" type="ORF">QNJ86_09515</name>
</gene>
<evidence type="ECO:0000313" key="2">
    <source>
        <dbReference type="EMBL" id="MDJ1651036.1"/>
    </source>
</evidence>
<reference evidence="2 3" key="1">
    <citation type="submission" date="2023-05" db="EMBL/GenBank/DDBJ databases">
        <title>Gordonibacter KGMB12511T sp. nov., isolated from faeces of healthy Korean.</title>
        <authorList>
            <person name="Kim H.S."/>
            <person name="Kim J.-S."/>
            <person name="Suh M.K."/>
            <person name="Eom M.K."/>
            <person name="Do H.E."/>
            <person name="Lee J.-S."/>
        </authorList>
    </citation>
    <scope>NUCLEOTIDE SEQUENCE [LARGE SCALE GENOMIC DNA]</scope>
    <source>
        <strain evidence="2 3">KGMB12511</strain>
    </source>
</reference>
<accession>A0ABT7DNC4</accession>
<proteinExistence type="predicted"/>